<comment type="caution">
    <text evidence="1">The sequence shown here is derived from an EMBL/GenBank/DDBJ whole genome shotgun (WGS) entry which is preliminary data.</text>
</comment>
<reference evidence="1" key="1">
    <citation type="journal article" date="2019" name="bioRxiv">
        <title>The Genome of the Zebra Mussel, Dreissena polymorpha: A Resource for Invasive Species Research.</title>
        <authorList>
            <person name="McCartney M.A."/>
            <person name="Auch B."/>
            <person name="Kono T."/>
            <person name="Mallez S."/>
            <person name="Zhang Y."/>
            <person name="Obille A."/>
            <person name="Becker A."/>
            <person name="Abrahante J.E."/>
            <person name="Garbe J."/>
            <person name="Badalamenti J.P."/>
            <person name="Herman A."/>
            <person name="Mangelson H."/>
            <person name="Liachko I."/>
            <person name="Sullivan S."/>
            <person name="Sone E.D."/>
            <person name="Koren S."/>
            <person name="Silverstein K.A.T."/>
            <person name="Beckman K.B."/>
            <person name="Gohl D.M."/>
        </authorList>
    </citation>
    <scope>NUCLEOTIDE SEQUENCE</scope>
    <source>
        <strain evidence="1">Duluth1</strain>
        <tissue evidence="1">Whole animal</tissue>
    </source>
</reference>
<organism evidence="1 2">
    <name type="scientific">Dreissena polymorpha</name>
    <name type="common">Zebra mussel</name>
    <name type="synonym">Mytilus polymorpha</name>
    <dbReference type="NCBI Taxonomy" id="45954"/>
    <lineage>
        <taxon>Eukaryota</taxon>
        <taxon>Metazoa</taxon>
        <taxon>Spiralia</taxon>
        <taxon>Lophotrochozoa</taxon>
        <taxon>Mollusca</taxon>
        <taxon>Bivalvia</taxon>
        <taxon>Autobranchia</taxon>
        <taxon>Heteroconchia</taxon>
        <taxon>Euheterodonta</taxon>
        <taxon>Imparidentia</taxon>
        <taxon>Neoheterodontei</taxon>
        <taxon>Myida</taxon>
        <taxon>Dreissenoidea</taxon>
        <taxon>Dreissenidae</taxon>
        <taxon>Dreissena</taxon>
    </lineage>
</organism>
<evidence type="ECO:0000313" key="2">
    <source>
        <dbReference type="Proteomes" id="UP000828390"/>
    </source>
</evidence>
<keyword evidence="2" id="KW-1185">Reference proteome</keyword>
<sequence>MRRANTVWATSGDSQTVYNSARQSLTPSKTVWESPTRAWTVLAPSQTVWESIACAQTYLATSQTVWESPAAAHTILAPSQTVFVSLQMPRRSGRLSGSLRLVLRQSWHRRRLSKSLLQVPRRSGENLSHRLGVSCRCPDGLGTVTDCMRFSCLYPTVLYIVWHRMRVSCRRSDGLTTVTDCQGVRLAPSWSLLQVPRRSLHHRRLSESFFAGDPEVWETVWHSLEFSCRSPDGFGTIVDFLECPAGSPPVLETGTVTHFMGVSCRCLAGP</sequence>
<dbReference type="AlphaFoldDB" id="A0A9D4BIM7"/>
<protein>
    <submittedName>
        <fullName evidence="1">Uncharacterized protein</fullName>
    </submittedName>
</protein>
<evidence type="ECO:0000313" key="1">
    <source>
        <dbReference type="EMBL" id="KAH3704715.1"/>
    </source>
</evidence>
<dbReference type="Proteomes" id="UP000828390">
    <property type="component" value="Unassembled WGS sequence"/>
</dbReference>
<proteinExistence type="predicted"/>
<reference evidence="1" key="2">
    <citation type="submission" date="2020-11" db="EMBL/GenBank/DDBJ databases">
        <authorList>
            <person name="McCartney M.A."/>
            <person name="Auch B."/>
            <person name="Kono T."/>
            <person name="Mallez S."/>
            <person name="Becker A."/>
            <person name="Gohl D.M."/>
            <person name="Silverstein K.A.T."/>
            <person name="Koren S."/>
            <person name="Bechman K.B."/>
            <person name="Herman A."/>
            <person name="Abrahante J.E."/>
            <person name="Garbe J."/>
        </authorList>
    </citation>
    <scope>NUCLEOTIDE SEQUENCE</scope>
    <source>
        <strain evidence="1">Duluth1</strain>
        <tissue evidence="1">Whole animal</tissue>
    </source>
</reference>
<dbReference type="EMBL" id="JAIWYP010000015">
    <property type="protein sequence ID" value="KAH3704715.1"/>
    <property type="molecule type" value="Genomic_DNA"/>
</dbReference>
<gene>
    <name evidence="1" type="ORF">DPMN_079777</name>
</gene>
<accession>A0A9D4BIM7</accession>
<name>A0A9D4BIM7_DREPO</name>